<dbReference type="InterPro" id="IPR002791">
    <property type="entry name" value="ARMT1-like_metal-bd"/>
</dbReference>
<gene>
    <name evidence="2" type="ORF">ENM84_05990</name>
</gene>
<dbReference type="PIRSF" id="PIRSF006593">
    <property type="entry name" value="UCP006593"/>
    <property type="match status" value="1"/>
</dbReference>
<organism evidence="2">
    <name type="scientific">Ignisphaera aggregans</name>
    <dbReference type="NCBI Taxonomy" id="334771"/>
    <lineage>
        <taxon>Archaea</taxon>
        <taxon>Thermoproteota</taxon>
        <taxon>Thermoprotei</taxon>
        <taxon>Desulfurococcales</taxon>
        <taxon>Desulfurococcaceae</taxon>
        <taxon>Ignisphaera</taxon>
    </lineage>
</organism>
<evidence type="ECO:0000259" key="1">
    <source>
        <dbReference type="Pfam" id="PF01937"/>
    </source>
</evidence>
<reference evidence="2" key="1">
    <citation type="journal article" date="2020" name="mSystems">
        <title>Genome- and Community-Level Interaction Insights into Carbon Utilization and Element Cycling Functions of Hydrothermarchaeota in Hydrothermal Sediment.</title>
        <authorList>
            <person name="Zhou Z."/>
            <person name="Liu Y."/>
            <person name="Xu W."/>
            <person name="Pan J."/>
            <person name="Luo Z.H."/>
            <person name="Li M."/>
        </authorList>
    </citation>
    <scope>NUCLEOTIDE SEQUENCE [LARGE SCALE GENOMIC DNA]</scope>
    <source>
        <strain evidence="2">SpSt-1121</strain>
    </source>
</reference>
<dbReference type="AlphaFoldDB" id="A0A7C5XH38"/>
<proteinExistence type="predicted"/>
<sequence>MWIDKDLCILCLIYSRSKDLVTFNKGAETPKLLRYIAEIIEHENSRTEVFTKTYNHIKLLLNSPDPYTYTKRRLTEVGKRVATIVRKYLDEKNWDIHEALKISAAANIIDTSVIGYEPKNLEEAIWDKPAIDEYNYIEIPKNKKIFIVLDNSGEAEIDLILAETLMKKGYNIAIAVRKEAYEIDVTIDDIKDAILNQNIEIIATPRNISPVAYLKNGFAIVKGIANLETYTEIEQETIETLHLFRAKCEVLAKIFNVSKNSPLIITGKTIKQKYMNRSYK</sequence>
<dbReference type="InterPro" id="IPR036075">
    <property type="entry name" value="ARMT-1-like_metal-bd_sf"/>
</dbReference>
<dbReference type="Gene3D" id="1.10.285.20">
    <property type="entry name" value="Uncharacterised protein PF01937, DUF89, domain 2"/>
    <property type="match status" value="1"/>
</dbReference>
<name>A0A7C5XH38_9CREN</name>
<dbReference type="InterPro" id="IPR014444">
    <property type="entry name" value="PH1575-like"/>
</dbReference>
<dbReference type="SUPFAM" id="SSF111321">
    <property type="entry name" value="AF1104-like"/>
    <property type="match status" value="1"/>
</dbReference>
<dbReference type="Gene3D" id="3.40.50.10880">
    <property type="entry name" value="Uncharacterised protein PF01937, DUF89, domain 3"/>
    <property type="match status" value="1"/>
</dbReference>
<protein>
    <submittedName>
        <fullName evidence="2">DUF89 family protein</fullName>
    </submittedName>
</protein>
<dbReference type="Pfam" id="PF01937">
    <property type="entry name" value="ARMT1-like_dom"/>
    <property type="match status" value="1"/>
</dbReference>
<accession>A0A7C5XH38</accession>
<feature type="domain" description="Damage-control phosphatase ARMT1-like metal-binding" evidence="1">
    <location>
        <begin position="28"/>
        <end position="259"/>
    </location>
</feature>
<dbReference type="EMBL" id="DRZI01000257">
    <property type="protein sequence ID" value="HHP82199.1"/>
    <property type="molecule type" value="Genomic_DNA"/>
</dbReference>
<evidence type="ECO:0000313" key="2">
    <source>
        <dbReference type="EMBL" id="HHP82199.1"/>
    </source>
</evidence>
<comment type="caution">
    <text evidence="2">The sequence shown here is derived from an EMBL/GenBank/DDBJ whole genome shotgun (WGS) entry which is preliminary data.</text>
</comment>